<dbReference type="PANTHER" id="PTHR35332:SF2">
    <property type="entry name" value="REGULATION OF ENOLASE PROTEIN 1"/>
    <property type="match status" value="1"/>
</dbReference>
<gene>
    <name evidence="1" type="ORF">FHR32_007901</name>
</gene>
<dbReference type="AlphaFoldDB" id="A0A7W7WDU5"/>
<evidence type="ECO:0000313" key="2">
    <source>
        <dbReference type="Proteomes" id="UP000534286"/>
    </source>
</evidence>
<dbReference type="SUPFAM" id="SSF49899">
    <property type="entry name" value="Concanavalin A-like lectins/glucanases"/>
    <property type="match status" value="1"/>
</dbReference>
<organism evidence="1 2">
    <name type="scientific">Streptosporangium album</name>
    <dbReference type="NCBI Taxonomy" id="47479"/>
    <lineage>
        <taxon>Bacteria</taxon>
        <taxon>Bacillati</taxon>
        <taxon>Actinomycetota</taxon>
        <taxon>Actinomycetes</taxon>
        <taxon>Streptosporangiales</taxon>
        <taxon>Streptosporangiaceae</taxon>
        <taxon>Streptosporangium</taxon>
    </lineage>
</organism>
<dbReference type="Gene3D" id="2.60.120.200">
    <property type="match status" value="1"/>
</dbReference>
<reference evidence="1 2" key="1">
    <citation type="submission" date="2020-08" db="EMBL/GenBank/DDBJ databases">
        <title>Sequencing the genomes of 1000 actinobacteria strains.</title>
        <authorList>
            <person name="Klenk H.-P."/>
        </authorList>
    </citation>
    <scope>NUCLEOTIDE SEQUENCE [LARGE SCALE GENOMIC DNA]</scope>
    <source>
        <strain evidence="1 2">DSM 43023</strain>
    </source>
</reference>
<dbReference type="Pfam" id="PF07081">
    <property type="entry name" value="DUF1349"/>
    <property type="match status" value="1"/>
</dbReference>
<evidence type="ECO:0000313" key="1">
    <source>
        <dbReference type="EMBL" id="MBB4943501.1"/>
    </source>
</evidence>
<sequence>MTEPLTLPAVPARLHWLNQPVDWKVTGGDTLTIDAGPRTDLFTDPGGPDRFANAPALVGRFDGDFTLSARIRLDLASTYDAGVLLLHADEEHWAKFCLELSPQGRPTIVSVVTRGVSDDCNSFPADGEDIRLRVSRIGTAFAFHASTGDGFWHLIRYFALDGDPEVGFLAQSPLGDGCTVVFEEIRHSAERLADVRNGE</sequence>
<protein>
    <recommendedName>
        <fullName evidence="3">DUF1349 domain-containing protein</fullName>
    </recommendedName>
</protein>
<keyword evidence="2" id="KW-1185">Reference proteome</keyword>
<comment type="caution">
    <text evidence="1">The sequence shown here is derived from an EMBL/GenBank/DDBJ whole genome shotgun (WGS) entry which is preliminary data.</text>
</comment>
<name>A0A7W7WDU5_9ACTN</name>
<proteinExistence type="predicted"/>
<dbReference type="EMBL" id="JACHJU010000005">
    <property type="protein sequence ID" value="MBB4943501.1"/>
    <property type="molecule type" value="Genomic_DNA"/>
</dbReference>
<dbReference type="Proteomes" id="UP000534286">
    <property type="component" value="Unassembled WGS sequence"/>
</dbReference>
<dbReference type="InterPro" id="IPR009784">
    <property type="entry name" value="DUF1349"/>
</dbReference>
<accession>A0A7W7WDU5</accession>
<dbReference type="PANTHER" id="PTHR35332">
    <property type="entry name" value="REGULATION OF ENOLASE PROTEIN 1"/>
    <property type="match status" value="1"/>
</dbReference>
<dbReference type="RefSeq" id="WP_312882893.1">
    <property type="nucleotide sequence ID" value="NZ_BAABEK010000025.1"/>
</dbReference>
<evidence type="ECO:0008006" key="3">
    <source>
        <dbReference type="Google" id="ProtNLM"/>
    </source>
</evidence>
<dbReference type="InterPro" id="IPR013320">
    <property type="entry name" value="ConA-like_dom_sf"/>
</dbReference>